<dbReference type="Gene3D" id="4.10.240.10">
    <property type="entry name" value="Zn(2)-C6 fungal-type DNA-binding domain"/>
    <property type="match status" value="1"/>
</dbReference>
<dbReference type="InterPro" id="IPR052400">
    <property type="entry name" value="Zn2-C6_fungal_TF"/>
</dbReference>
<proteinExistence type="predicted"/>
<dbReference type="InterPro" id="IPR036864">
    <property type="entry name" value="Zn2-C6_fun-type_DNA-bd_sf"/>
</dbReference>
<dbReference type="GeneID" id="54288634"/>
<dbReference type="GO" id="GO:0000981">
    <property type="term" value="F:DNA-binding transcription factor activity, RNA polymerase II-specific"/>
    <property type="evidence" value="ECO:0007669"/>
    <property type="project" value="InterPro"/>
</dbReference>
<dbReference type="PANTHER" id="PTHR47657">
    <property type="entry name" value="STEROL REGULATORY ELEMENT-BINDING PROTEIN ECM22"/>
    <property type="match status" value="1"/>
</dbReference>
<dbReference type="CDD" id="cd00067">
    <property type="entry name" value="GAL4"/>
    <property type="match status" value="1"/>
</dbReference>
<dbReference type="PANTHER" id="PTHR47657:SF13">
    <property type="entry name" value="ZN(2)-C6 FUNGAL-TYPE DOMAIN-CONTAINING PROTEIN-RELATED"/>
    <property type="match status" value="1"/>
</dbReference>
<sequence length="438" mass="48654">MQMTLVSSRKGHRKSRHGCICCKSRRVKCDEARPSCANCIRFGIPCHFPNAGGNDQTAANRGSQGIGLKLQPPPQLPGIRERGRGRPRRNWAALFHTVDSREVAIVSHVPHALQLQPQQDLSLNSTQAELLHQFILFTGPSLAGTDSRDDPIAHFWSHNAPRLGLATPSILYLSCSLSAYHLIHLGTGDERSHCRYRSLAQLYSARGLAELNKELPHINNQNCGALYVSAVLFCLNTFAAGPTSLSDLLICDSGGGTSGRWMSLATGVRLIRSTFAPSILFSGLTKPLDSGEPPEDSLPTCAVEGFRRIDWMSSLDKLCEFVTSNQTNTERTSTCLSALKGVRNIYEATYGNECGINTGSAIQKMVLIWLYFMNDEFVTLVRKADMKALLVLAYYAPLLNTISRAWFLDGWAKHLIEEYRRWLEWPMKVEESIRCVVT</sequence>
<dbReference type="InterPro" id="IPR001138">
    <property type="entry name" value="Zn2Cys6_DnaBD"/>
</dbReference>
<reference evidence="4" key="1">
    <citation type="journal article" date="2020" name="Stud. Mycol.">
        <title>101 Dothideomycetes genomes: a test case for predicting lifestyles and emergence of pathogens.</title>
        <authorList>
            <person name="Haridas S."/>
            <person name="Albert R."/>
            <person name="Binder M."/>
            <person name="Bloem J."/>
            <person name="Labutti K."/>
            <person name="Salamov A."/>
            <person name="Andreopoulos B."/>
            <person name="Baker S."/>
            <person name="Barry K."/>
            <person name="Bills G."/>
            <person name="Bluhm B."/>
            <person name="Cannon C."/>
            <person name="Castanera R."/>
            <person name="Culley D."/>
            <person name="Daum C."/>
            <person name="Ezra D."/>
            <person name="Gonzalez J."/>
            <person name="Henrissat B."/>
            <person name="Kuo A."/>
            <person name="Liang C."/>
            <person name="Lipzen A."/>
            <person name="Lutzoni F."/>
            <person name="Magnuson J."/>
            <person name="Mondo S."/>
            <person name="Nolan M."/>
            <person name="Ohm R."/>
            <person name="Pangilinan J."/>
            <person name="Park H.-J."/>
            <person name="Ramirez L."/>
            <person name="Alfaro M."/>
            <person name="Sun H."/>
            <person name="Tritt A."/>
            <person name="Yoshinaga Y."/>
            <person name="Zwiers L.-H."/>
            <person name="Turgeon B."/>
            <person name="Goodwin S."/>
            <person name="Spatafora J."/>
            <person name="Crous P."/>
            <person name="Grigoriev I."/>
        </authorList>
    </citation>
    <scope>NUCLEOTIDE SEQUENCE</scope>
    <source>
        <strain evidence="4">CBS 175.79</strain>
    </source>
</reference>
<gene>
    <name evidence="4" type="ORF">BU24DRAFT_453089</name>
</gene>
<dbReference type="PROSITE" id="PS50048">
    <property type="entry name" value="ZN2_CY6_FUNGAL_2"/>
    <property type="match status" value="1"/>
</dbReference>
<dbReference type="GO" id="GO:0008270">
    <property type="term" value="F:zinc ion binding"/>
    <property type="evidence" value="ECO:0007669"/>
    <property type="project" value="InterPro"/>
</dbReference>
<evidence type="ECO:0000313" key="4">
    <source>
        <dbReference type="EMBL" id="KAF2012732.1"/>
    </source>
</evidence>
<accession>A0A6A5XHY6</accession>
<dbReference type="Proteomes" id="UP000799778">
    <property type="component" value="Unassembled WGS sequence"/>
</dbReference>
<protein>
    <recommendedName>
        <fullName evidence="3">Zn(2)-C6 fungal-type domain-containing protein</fullName>
    </recommendedName>
</protein>
<dbReference type="EMBL" id="ML978072">
    <property type="protein sequence ID" value="KAF2012732.1"/>
    <property type="molecule type" value="Genomic_DNA"/>
</dbReference>
<organism evidence="4 5">
    <name type="scientific">Aaosphaeria arxii CBS 175.79</name>
    <dbReference type="NCBI Taxonomy" id="1450172"/>
    <lineage>
        <taxon>Eukaryota</taxon>
        <taxon>Fungi</taxon>
        <taxon>Dikarya</taxon>
        <taxon>Ascomycota</taxon>
        <taxon>Pezizomycotina</taxon>
        <taxon>Dothideomycetes</taxon>
        <taxon>Pleosporomycetidae</taxon>
        <taxon>Pleosporales</taxon>
        <taxon>Pleosporales incertae sedis</taxon>
        <taxon>Aaosphaeria</taxon>
    </lineage>
</organism>
<evidence type="ECO:0000313" key="5">
    <source>
        <dbReference type="Proteomes" id="UP000799778"/>
    </source>
</evidence>
<dbReference type="RefSeq" id="XP_033381071.1">
    <property type="nucleotide sequence ID" value="XM_033531237.1"/>
</dbReference>
<feature type="domain" description="Zn(2)-C6 fungal-type" evidence="3">
    <location>
        <begin position="18"/>
        <end position="48"/>
    </location>
</feature>
<feature type="region of interest" description="Disordered" evidence="2">
    <location>
        <begin position="55"/>
        <end position="84"/>
    </location>
</feature>
<evidence type="ECO:0000256" key="2">
    <source>
        <dbReference type="SAM" id="MobiDB-lite"/>
    </source>
</evidence>
<dbReference type="PRINTS" id="PR00755">
    <property type="entry name" value="AFLATOXINBRP"/>
</dbReference>
<dbReference type="SMART" id="SM00066">
    <property type="entry name" value="GAL4"/>
    <property type="match status" value="1"/>
</dbReference>
<evidence type="ECO:0000259" key="3">
    <source>
        <dbReference type="PROSITE" id="PS50048"/>
    </source>
</evidence>
<dbReference type="OrthoDB" id="416217at2759"/>
<keyword evidence="1" id="KW-0539">Nucleus</keyword>
<dbReference type="AlphaFoldDB" id="A0A6A5XHY6"/>
<name>A0A6A5XHY6_9PLEO</name>
<dbReference type="Pfam" id="PF00172">
    <property type="entry name" value="Zn_clus"/>
    <property type="match status" value="1"/>
</dbReference>
<evidence type="ECO:0000256" key="1">
    <source>
        <dbReference type="ARBA" id="ARBA00023242"/>
    </source>
</evidence>
<keyword evidence="5" id="KW-1185">Reference proteome</keyword>
<dbReference type="SUPFAM" id="SSF57701">
    <property type="entry name" value="Zn2/Cys6 DNA-binding domain"/>
    <property type="match status" value="1"/>
</dbReference>
<dbReference type="PROSITE" id="PS00463">
    <property type="entry name" value="ZN2_CY6_FUNGAL_1"/>
    <property type="match status" value="1"/>
</dbReference>